<organism evidence="1 2">
    <name type="scientific">Glutamicibacter soli</name>
    <dbReference type="NCBI Taxonomy" id="453836"/>
    <lineage>
        <taxon>Bacteria</taxon>
        <taxon>Bacillati</taxon>
        <taxon>Actinomycetota</taxon>
        <taxon>Actinomycetes</taxon>
        <taxon>Micrococcales</taxon>
        <taxon>Micrococcaceae</taxon>
        <taxon>Glutamicibacter</taxon>
    </lineage>
</organism>
<evidence type="ECO:0000313" key="1">
    <source>
        <dbReference type="EMBL" id="NAZ14730.1"/>
    </source>
</evidence>
<evidence type="ECO:0000313" key="2">
    <source>
        <dbReference type="Proteomes" id="UP000477543"/>
    </source>
</evidence>
<name>A0A6L9G2H1_9MICC</name>
<dbReference type="SUPFAM" id="SSF69279">
    <property type="entry name" value="Phage tail proteins"/>
    <property type="match status" value="1"/>
</dbReference>
<comment type="caution">
    <text evidence="1">The sequence shown here is derived from an EMBL/GenBank/DDBJ whole genome shotgun (WGS) entry which is preliminary data.</text>
</comment>
<gene>
    <name evidence="1" type="ORF">GT020_01425</name>
</gene>
<proteinExistence type="predicted"/>
<dbReference type="RefSeq" id="WP_161447042.1">
    <property type="nucleotide sequence ID" value="NZ_WYDN01000001.1"/>
</dbReference>
<protein>
    <recommendedName>
        <fullName evidence="3">Phage late control D family protein</fullName>
    </recommendedName>
</protein>
<evidence type="ECO:0008006" key="3">
    <source>
        <dbReference type="Google" id="ProtNLM"/>
    </source>
</evidence>
<dbReference type="EMBL" id="WYDN01000001">
    <property type="protein sequence ID" value="NAZ14730.1"/>
    <property type="molecule type" value="Genomic_DNA"/>
</dbReference>
<accession>A0A6L9G2H1</accession>
<sequence length="388" mass="41847">MSENPIGGRFLHTPAFRLLLNGQDTGRIVANDVMEASFTEQLGAISCFEFTLYDWDAVALRPRYSSPWDQNGVPLPLDADSGRTVPNFEPGAAVELYFGYVDEGELPLMLRGEVVSLNPSFPASGTPTCRVRALDAFARKLQKIHVEGNYDGTDRGIVDRLCTENQVTVSWAEPLEEGESRSNVVVDGTLYDQIATRAETYGYVVFSTATEEPGLLLAPPSAAGSEPAASLHWGRDLHDFTPALSTAAQVSEVVVRLADPDAEDQDRQREITRSFSDIGLDPSALGPGGSGLDAAVRGIREILKPDEALSEADAIKAADRRLRELAADLITGSGSTVGLPELRAGKMVRLSGMGARFEGNWRLTKTVHTLGASGYTTSFEARKEVLTS</sequence>
<reference evidence="1 2" key="1">
    <citation type="submission" date="2020-01" db="EMBL/GenBank/DDBJ databases">
        <title>Glutamicibacter soli M275.</title>
        <authorList>
            <person name="Meng X."/>
        </authorList>
    </citation>
    <scope>NUCLEOTIDE SEQUENCE [LARGE SCALE GENOMIC DNA]</scope>
    <source>
        <strain evidence="1 2">M275</strain>
    </source>
</reference>
<dbReference type="Proteomes" id="UP000477543">
    <property type="component" value="Unassembled WGS sequence"/>
</dbReference>
<dbReference type="AlphaFoldDB" id="A0A6L9G2H1"/>